<feature type="region of interest" description="Disordered" evidence="1">
    <location>
        <begin position="425"/>
        <end position="447"/>
    </location>
</feature>
<reference evidence="3 4" key="1">
    <citation type="submission" date="2024-06" db="EMBL/GenBank/DDBJ databases">
        <title>A chromosome-level genome assembly of beet webworm, Loxostege sticticalis.</title>
        <authorList>
            <person name="Zhang Y."/>
        </authorList>
    </citation>
    <scope>NUCLEOTIDE SEQUENCE [LARGE SCALE GENOMIC DNA]</scope>
    <source>
        <strain evidence="3">AQ028</strain>
        <tissue evidence="3">Male pupae</tissue>
    </source>
</reference>
<gene>
    <name evidence="3" type="ORF">ABMA28_003588</name>
</gene>
<evidence type="ECO:0000256" key="1">
    <source>
        <dbReference type="SAM" id="MobiDB-lite"/>
    </source>
</evidence>
<protein>
    <recommendedName>
        <fullName evidence="2">DUF4806 domain-containing protein</fullName>
    </recommendedName>
</protein>
<evidence type="ECO:0000259" key="2">
    <source>
        <dbReference type="Pfam" id="PF16064"/>
    </source>
</evidence>
<name>A0ABD0SWJ4_LOXSC</name>
<proteinExistence type="predicted"/>
<organism evidence="3 4">
    <name type="scientific">Loxostege sticticalis</name>
    <name type="common">Beet webworm moth</name>
    <dbReference type="NCBI Taxonomy" id="481309"/>
    <lineage>
        <taxon>Eukaryota</taxon>
        <taxon>Metazoa</taxon>
        <taxon>Ecdysozoa</taxon>
        <taxon>Arthropoda</taxon>
        <taxon>Hexapoda</taxon>
        <taxon>Insecta</taxon>
        <taxon>Pterygota</taxon>
        <taxon>Neoptera</taxon>
        <taxon>Endopterygota</taxon>
        <taxon>Lepidoptera</taxon>
        <taxon>Glossata</taxon>
        <taxon>Ditrysia</taxon>
        <taxon>Pyraloidea</taxon>
        <taxon>Crambidae</taxon>
        <taxon>Pyraustinae</taxon>
        <taxon>Loxostege</taxon>
    </lineage>
</organism>
<feature type="compositionally biased region" description="Polar residues" evidence="1">
    <location>
        <begin position="483"/>
        <end position="518"/>
    </location>
</feature>
<comment type="caution">
    <text evidence="3">The sequence shown here is derived from an EMBL/GenBank/DDBJ whole genome shotgun (WGS) entry which is preliminary data.</text>
</comment>
<accession>A0ABD0SWJ4</accession>
<sequence length="527" mass="59819">MFKIVATRRRGRVELSTVPGSWETRGKLRWPKRNGDVLSKNANVVPQRDWGTIDCILKRSGFLSYEEAEAELNRMLDRTDTEDTDVEERQQAVRSISQHPNFNAVAEFLVDVGNTSTVTENQVIEAHGIDGEVYQVLTQDHQHETVQQASTVNVYDNNDQIKVSHELLTVITQNQEKIMHKLAEISVQLEEINEIRRPFVCTLAQVSGTQNERFSMEPINNVADLERFDNELSDPNIFNKLKEKYSILCSVAEGSGSNCAYRLLDSLFSKEFLCKCSWTGGSRGDEVKIGFKGYKNIIKFFFEMVRYWDIKYSVESNEDFLKSVLRNALKRKDTKNIRKSSKKCKRTTKPKNGQHQLGEVDKEKTLNISVANPISTITENSNNKIEDKTQNNSEASPNNAVIDIIIQEDKVPNNSEASPNSAAIDNIIREDKAPNNSETSPIRSGNDKLKNYRIVTTRESIPSTSNLHATDKVAQNETLNFSEANSNRSAKHNINNNDQRKNVSSIKNKTDVCNNPNIVQKRRRMST</sequence>
<dbReference type="Proteomes" id="UP001549921">
    <property type="component" value="Unassembled WGS sequence"/>
</dbReference>
<dbReference type="AlphaFoldDB" id="A0ABD0SWJ4"/>
<evidence type="ECO:0000313" key="3">
    <source>
        <dbReference type="EMBL" id="KAL0830131.1"/>
    </source>
</evidence>
<feature type="compositionally biased region" description="Basic residues" evidence="1">
    <location>
        <begin position="337"/>
        <end position="349"/>
    </location>
</feature>
<feature type="domain" description="DUF4806" evidence="2">
    <location>
        <begin position="216"/>
        <end position="303"/>
    </location>
</feature>
<dbReference type="EMBL" id="JBEDNZ010000014">
    <property type="protein sequence ID" value="KAL0830131.1"/>
    <property type="molecule type" value="Genomic_DNA"/>
</dbReference>
<dbReference type="InterPro" id="IPR032071">
    <property type="entry name" value="DUF4806"/>
</dbReference>
<feature type="compositionally biased region" description="Polar residues" evidence="1">
    <location>
        <begin position="434"/>
        <end position="443"/>
    </location>
</feature>
<feature type="region of interest" description="Disordered" evidence="1">
    <location>
        <begin position="334"/>
        <end position="362"/>
    </location>
</feature>
<dbReference type="Pfam" id="PF16064">
    <property type="entry name" value="DUF4806"/>
    <property type="match status" value="1"/>
</dbReference>
<evidence type="ECO:0000313" key="4">
    <source>
        <dbReference type="Proteomes" id="UP001549921"/>
    </source>
</evidence>
<feature type="region of interest" description="Disordered" evidence="1">
    <location>
        <begin position="483"/>
        <end position="527"/>
    </location>
</feature>